<protein>
    <submittedName>
        <fullName evidence="1">TetR/AcrR family transcriptional regulator</fullName>
    </submittedName>
</protein>
<accession>A0A554SH43</accession>
<evidence type="ECO:0000313" key="1">
    <source>
        <dbReference type="EMBL" id="TSD65636.1"/>
    </source>
</evidence>
<sequence>MNSETVSRGRGESARQALVEDLIALYLAEGFLRFGMADLAARLRCSKSTLYAIAGSKERIIVTAVRAFFRRATERVEDAIAGREESPQAVSLYLEAIAAQLRPASPRFFADLDAFDPAGDIYRQNTQYAARRVQQLVRAIDDAPGPLTSAFAGAVAGQLMEAIHRGEIEALTGLDDASAYHQLAALLTAGAQEGRHR</sequence>
<dbReference type="RefSeq" id="WP_143911773.1">
    <property type="nucleotide sequence ID" value="NZ_VLNT01000002.1"/>
</dbReference>
<dbReference type="InterPro" id="IPR009057">
    <property type="entry name" value="Homeodomain-like_sf"/>
</dbReference>
<dbReference type="OrthoDB" id="5181477at2"/>
<keyword evidence="2" id="KW-1185">Reference proteome</keyword>
<comment type="caution">
    <text evidence="1">The sequence shown here is derived from an EMBL/GenBank/DDBJ whole genome shotgun (WGS) entry which is preliminary data.</text>
</comment>
<dbReference type="Gene3D" id="1.10.357.10">
    <property type="entry name" value="Tetracycline Repressor, domain 2"/>
    <property type="match status" value="1"/>
</dbReference>
<dbReference type="AlphaFoldDB" id="A0A554SH43"/>
<gene>
    <name evidence="1" type="ORF">FNM00_04240</name>
</gene>
<reference evidence="1 2" key="1">
    <citation type="submission" date="2019-07" db="EMBL/GenBank/DDBJ databases">
        <authorList>
            <person name="Zhao L.H."/>
        </authorList>
    </citation>
    <scope>NUCLEOTIDE SEQUENCE [LARGE SCALE GENOMIC DNA]</scope>
    <source>
        <strain evidence="1 2">Co35</strain>
    </source>
</reference>
<evidence type="ECO:0000313" key="2">
    <source>
        <dbReference type="Proteomes" id="UP000316988"/>
    </source>
</evidence>
<name>A0A554SH43_9ACTN</name>
<organism evidence="1 2">
    <name type="scientific">Aeromicrobium piscarium</name>
    <dbReference type="NCBI Taxonomy" id="2590901"/>
    <lineage>
        <taxon>Bacteria</taxon>
        <taxon>Bacillati</taxon>
        <taxon>Actinomycetota</taxon>
        <taxon>Actinomycetes</taxon>
        <taxon>Propionibacteriales</taxon>
        <taxon>Nocardioidaceae</taxon>
        <taxon>Aeromicrobium</taxon>
    </lineage>
</organism>
<dbReference type="SUPFAM" id="SSF46689">
    <property type="entry name" value="Homeodomain-like"/>
    <property type="match status" value="1"/>
</dbReference>
<dbReference type="Proteomes" id="UP000316988">
    <property type="component" value="Unassembled WGS sequence"/>
</dbReference>
<dbReference type="EMBL" id="VLNT01000002">
    <property type="protein sequence ID" value="TSD65636.1"/>
    <property type="molecule type" value="Genomic_DNA"/>
</dbReference>
<proteinExistence type="predicted"/>